<dbReference type="AlphaFoldDB" id="A0AAW4U6Y6"/>
<gene>
    <name evidence="1" type="ORF">LIY65_09095</name>
</gene>
<dbReference type="Gene3D" id="1.20.140.160">
    <property type="match status" value="1"/>
</dbReference>
<protein>
    <recommendedName>
        <fullName evidence="3">RNA polymerase sigma factor, sigma-70 family</fullName>
    </recommendedName>
</protein>
<dbReference type="Proteomes" id="UP001198190">
    <property type="component" value="Unassembled WGS sequence"/>
</dbReference>
<dbReference type="SUPFAM" id="SSF88659">
    <property type="entry name" value="Sigma3 and sigma4 domains of RNA polymerase sigma factors"/>
    <property type="match status" value="1"/>
</dbReference>
<evidence type="ECO:0000313" key="1">
    <source>
        <dbReference type="EMBL" id="MCB6828847.1"/>
    </source>
</evidence>
<reference evidence="1" key="1">
    <citation type="submission" date="2021-10" db="EMBL/GenBank/DDBJ databases">
        <title>Collection of gut derived symbiotic bacterial strains cultured from healthy donors.</title>
        <authorList>
            <person name="Lin H."/>
            <person name="Littmann E."/>
            <person name="Claire K."/>
            <person name="Pamer E."/>
        </authorList>
    </citation>
    <scope>NUCLEOTIDE SEQUENCE</scope>
    <source>
        <strain evidence="1">MSK.7.16</strain>
    </source>
</reference>
<proteinExistence type="predicted"/>
<evidence type="ECO:0000313" key="2">
    <source>
        <dbReference type="Proteomes" id="UP001198190"/>
    </source>
</evidence>
<evidence type="ECO:0008006" key="3">
    <source>
        <dbReference type="Google" id="ProtNLM"/>
    </source>
</evidence>
<sequence length="241" mass="29341">MFLKKEILKDRLILFFDTNTYNRINTKQEEYIQTHKKNPLIYKIRYRQLCLYLDFYLINQFLQKMPAKYQEFLKLRYEQGYTLAKISLSLNISKSGIVEINRKMINFLMNIIFYDIKQLFMEKLTYEMFMTLLNMLSSLRYKLKEEISFLLRNNIYVDVSYDYLKILYQKEKLLIKINNIILQEISSMSELEQQIIFDKKQNPFINLNLIAEKYHIPLHKIKKILYSFRQKVIAKVLDLAD</sequence>
<accession>A0AAW4U6Y6</accession>
<dbReference type="InterPro" id="IPR013324">
    <property type="entry name" value="RNA_pol_sigma_r3/r4-like"/>
</dbReference>
<dbReference type="RefSeq" id="WP_227153123.1">
    <property type="nucleotide sequence ID" value="NZ_JAJCGD010000026.1"/>
</dbReference>
<name>A0AAW4U6Y6_9FIRM</name>
<organism evidence="1 2">
    <name type="scientific">Megamonas funiformis</name>
    <dbReference type="NCBI Taxonomy" id="437897"/>
    <lineage>
        <taxon>Bacteria</taxon>
        <taxon>Bacillati</taxon>
        <taxon>Bacillota</taxon>
        <taxon>Negativicutes</taxon>
        <taxon>Selenomonadales</taxon>
        <taxon>Selenomonadaceae</taxon>
        <taxon>Megamonas</taxon>
    </lineage>
</organism>
<dbReference type="EMBL" id="JAJCGD010000026">
    <property type="protein sequence ID" value="MCB6828847.1"/>
    <property type="molecule type" value="Genomic_DNA"/>
</dbReference>
<comment type="caution">
    <text evidence="1">The sequence shown here is derived from an EMBL/GenBank/DDBJ whole genome shotgun (WGS) entry which is preliminary data.</text>
</comment>